<keyword evidence="14" id="KW-1185">Reference proteome</keyword>
<dbReference type="InterPro" id="IPR005467">
    <property type="entry name" value="His_kinase_dom"/>
</dbReference>
<evidence type="ECO:0000313" key="13">
    <source>
        <dbReference type="EMBL" id="EHI73766.1"/>
    </source>
</evidence>
<dbReference type="eggNOG" id="COG2205">
    <property type="taxonomic scope" value="Bacteria"/>
</dbReference>
<dbReference type="GO" id="GO:0000155">
    <property type="term" value="F:phosphorelay sensor kinase activity"/>
    <property type="evidence" value="ECO:0007669"/>
    <property type="project" value="TreeGrafter"/>
</dbReference>
<dbReference type="Gene3D" id="3.30.565.10">
    <property type="entry name" value="Histidine kinase-like ATPase, C-terminal domain"/>
    <property type="match status" value="1"/>
</dbReference>
<feature type="transmembrane region" description="Helical" evidence="11">
    <location>
        <begin position="12"/>
        <end position="30"/>
    </location>
</feature>
<reference evidence="13" key="1">
    <citation type="submission" date="2011-07" db="EMBL/GenBank/DDBJ databases">
        <authorList>
            <person name="Stanhope M.J."/>
            <person name="Durkin A.S."/>
            <person name="Hostetler J."/>
            <person name="Kim M."/>
            <person name="Radune D."/>
            <person name="Singh I."/>
            <person name="Town C.D."/>
        </authorList>
    </citation>
    <scope>NUCLEOTIDE SEQUENCE [LARGE SCALE GENOMIC DNA]</scope>
    <source>
        <strain evidence="13">HS-6</strain>
    </source>
</reference>
<accession>G5JSQ7</accession>
<comment type="catalytic activity">
    <reaction evidence="1">
        <text>ATP + protein L-histidine = ADP + protein N-phospho-L-histidine.</text>
        <dbReference type="EC" id="2.7.13.3"/>
    </reaction>
</comment>
<dbReference type="SMART" id="SM00387">
    <property type="entry name" value="HATPase_c"/>
    <property type="match status" value="1"/>
</dbReference>
<dbReference type="RefSeq" id="WP_004226161.1">
    <property type="nucleotide sequence ID" value="NZ_AEUV02000002.1"/>
</dbReference>
<keyword evidence="6 11" id="KW-0812">Transmembrane</keyword>
<sequence length="316" mass="36391">MIRKFIKEYGLWYLIYSLIAGLFCLTFWLYHLPLAYFINSLALNIVILLGFSLWLYIRFYSKLKQITSATVNLELTDLKMWQTPSDQAYQTIIADLKAGEAEHQLQAISQIRQLESVVKMRSHQMKVPISAISLMAQTDNLDKQEVRQQLLRLQNYLSTLLAYFKFSQHQDDFRFENISVRKVAVDLVKTYRIACLAKELSVEIEGEWQIKTDKKWLTFAISQILDNAIKYSRPQGKIILSMTQTGLTITDQGLGILPEDLPRLFEEGFTGYNGHEHQKATGFGLYMTKQILDSLELSIRITSQVGQGTSVRITKS</sequence>
<keyword evidence="10 11" id="KW-0472">Membrane</keyword>
<evidence type="ECO:0000256" key="6">
    <source>
        <dbReference type="ARBA" id="ARBA00022692"/>
    </source>
</evidence>
<evidence type="ECO:0000256" key="4">
    <source>
        <dbReference type="ARBA" id="ARBA00022475"/>
    </source>
</evidence>
<dbReference type="OrthoDB" id="9780487at2"/>
<dbReference type="Pfam" id="PF02518">
    <property type="entry name" value="HATPase_c"/>
    <property type="match status" value="1"/>
</dbReference>
<dbReference type="STRING" id="873449.STRCR_0955"/>
<dbReference type="PANTHER" id="PTHR45453:SF2">
    <property type="entry name" value="HISTIDINE KINASE"/>
    <property type="match status" value="1"/>
</dbReference>
<evidence type="ECO:0000256" key="10">
    <source>
        <dbReference type="ARBA" id="ARBA00023136"/>
    </source>
</evidence>
<feature type="transmembrane region" description="Helical" evidence="11">
    <location>
        <begin position="36"/>
        <end position="57"/>
    </location>
</feature>
<comment type="caution">
    <text evidence="13">The sequence shown here is derived from an EMBL/GenBank/DDBJ whole genome shotgun (WGS) entry which is preliminary data.</text>
</comment>
<comment type="subcellular location">
    <subcellularLocation>
        <location evidence="2">Cell membrane</location>
        <topology evidence="2">Multi-pass membrane protein</topology>
    </subcellularLocation>
</comment>
<dbReference type="GO" id="GO:0016036">
    <property type="term" value="P:cellular response to phosphate starvation"/>
    <property type="evidence" value="ECO:0007669"/>
    <property type="project" value="TreeGrafter"/>
</dbReference>
<proteinExistence type="predicted"/>
<keyword evidence="8 11" id="KW-1133">Transmembrane helix</keyword>
<dbReference type="GO" id="GO:0005886">
    <property type="term" value="C:plasma membrane"/>
    <property type="evidence" value="ECO:0007669"/>
    <property type="project" value="UniProtKB-SubCell"/>
</dbReference>
<dbReference type="InterPro" id="IPR050351">
    <property type="entry name" value="BphY/WalK/GraS-like"/>
</dbReference>
<dbReference type="InterPro" id="IPR036890">
    <property type="entry name" value="HATPase_C_sf"/>
</dbReference>
<keyword evidence="5 13" id="KW-0808">Transferase</keyword>
<keyword evidence="9" id="KW-0902">Two-component regulatory system</keyword>
<evidence type="ECO:0000256" key="1">
    <source>
        <dbReference type="ARBA" id="ARBA00000085"/>
    </source>
</evidence>
<evidence type="ECO:0000256" key="11">
    <source>
        <dbReference type="SAM" id="Phobius"/>
    </source>
</evidence>
<dbReference type="AlphaFoldDB" id="G5JSQ7"/>
<name>G5JSQ7_STRCG</name>
<evidence type="ECO:0000256" key="8">
    <source>
        <dbReference type="ARBA" id="ARBA00022989"/>
    </source>
</evidence>
<keyword evidence="4" id="KW-1003">Cell membrane</keyword>
<dbReference type="InterPro" id="IPR003594">
    <property type="entry name" value="HATPase_dom"/>
</dbReference>
<keyword evidence="7 13" id="KW-0418">Kinase</keyword>
<dbReference type="SUPFAM" id="SSF55874">
    <property type="entry name" value="ATPase domain of HSP90 chaperone/DNA topoisomerase II/histidine kinase"/>
    <property type="match status" value="1"/>
</dbReference>
<evidence type="ECO:0000256" key="7">
    <source>
        <dbReference type="ARBA" id="ARBA00022777"/>
    </source>
</evidence>
<evidence type="ECO:0000256" key="5">
    <source>
        <dbReference type="ARBA" id="ARBA00022679"/>
    </source>
</evidence>
<dbReference type="GO" id="GO:0004721">
    <property type="term" value="F:phosphoprotein phosphatase activity"/>
    <property type="evidence" value="ECO:0007669"/>
    <property type="project" value="TreeGrafter"/>
</dbReference>
<dbReference type="EC" id="2.7.13.3" evidence="3"/>
<evidence type="ECO:0000256" key="3">
    <source>
        <dbReference type="ARBA" id="ARBA00012438"/>
    </source>
</evidence>
<dbReference type="Proteomes" id="UP000004322">
    <property type="component" value="Unassembled WGS sequence"/>
</dbReference>
<dbReference type="PROSITE" id="PS50109">
    <property type="entry name" value="HIS_KIN"/>
    <property type="match status" value="1"/>
</dbReference>
<evidence type="ECO:0000256" key="2">
    <source>
        <dbReference type="ARBA" id="ARBA00004651"/>
    </source>
</evidence>
<dbReference type="EMBL" id="AEUV02000002">
    <property type="protein sequence ID" value="EHI73766.1"/>
    <property type="molecule type" value="Genomic_DNA"/>
</dbReference>
<evidence type="ECO:0000259" key="12">
    <source>
        <dbReference type="PROSITE" id="PS50109"/>
    </source>
</evidence>
<gene>
    <name evidence="13" type="ORF">STRCR_0955</name>
</gene>
<feature type="domain" description="Histidine kinase" evidence="12">
    <location>
        <begin position="120"/>
        <end position="316"/>
    </location>
</feature>
<dbReference type="PANTHER" id="PTHR45453">
    <property type="entry name" value="PHOSPHATE REGULON SENSOR PROTEIN PHOR"/>
    <property type="match status" value="1"/>
</dbReference>
<evidence type="ECO:0000256" key="9">
    <source>
        <dbReference type="ARBA" id="ARBA00023012"/>
    </source>
</evidence>
<evidence type="ECO:0000313" key="14">
    <source>
        <dbReference type="Proteomes" id="UP000004322"/>
    </source>
</evidence>
<protein>
    <recommendedName>
        <fullName evidence="3">histidine kinase</fullName>
        <ecNumber evidence="3">2.7.13.3</ecNumber>
    </recommendedName>
</protein>
<organism evidence="13 14">
    <name type="scientific">Streptococcus criceti HS-6</name>
    <dbReference type="NCBI Taxonomy" id="873449"/>
    <lineage>
        <taxon>Bacteria</taxon>
        <taxon>Bacillati</taxon>
        <taxon>Bacillota</taxon>
        <taxon>Bacilli</taxon>
        <taxon>Lactobacillales</taxon>
        <taxon>Streptococcaceae</taxon>
        <taxon>Streptococcus</taxon>
    </lineage>
</organism>